<evidence type="ECO:0000313" key="4">
    <source>
        <dbReference type="Proteomes" id="UP000594454"/>
    </source>
</evidence>
<organism evidence="3 4">
    <name type="scientific">Hermetia illucens</name>
    <name type="common">Black soldier fly</name>
    <dbReference type="NCBI Taxonomy" id="343691"/>
    <lineage>
        <taxon>Eukaryota</taxon>
        <taxon>Metazoa</taxon>
        <taxon>Ecdysozoa</taxon>
        <taxon>Arthropoda</taxon>
        <taxon>Hexapoda</taxon>
        <taxon>Insecta</taxon>
        <taxon>Pterygota</taxon>
        <taxon>Neoptera</taxon>
        <taxon>Endopterygota</taxon>
        <taxon>Diptera</taxon>
        <taxon>Brachycera</taxon>
        <taxon>Stratiomyomorpha</taxon>
        <taxon>Stratiomyidae</taxon>
        <taxon>Hermetiinae</taxon>
        <taxon>Hermetia</taxon>
    </lineage>
</organism>
<gene>
    <name evidence="3" type="ORF">HERILL_LOCUS1315</name>
</gene>
<dbReference type="Proteomes" id="UP000594454">
    <property type="component" value="Chromosome 1"/>
</dbReference>
<dbReference type="AlphaFoldDB" id="A0A7R8UC27"/>
<feature type="signal peptide" evidence="2">
    <location>
        <begin position="1"/>
        <end position="22"/>
    </location>
</feature>
<accession>A0A7R8UC27</accession>
<name>A0A7R8UC27_HERIL</name>
<dbReference type="InParanoid" id="A0A7R8UC27"/>
<keyword evidence="1" id="KW-1133">Transmembrane helix</keyword>
<proteinExistence type="predicted"/>
<dbReference type="EMBL" id="LR899009">
    <property type="protein sequence ID" value="CAD7078020.1"/>
    <property type="molecule type" value="Genomic_DNA"/>
</dbReference>
<feature type="chain" id="PRO_5030538435" evidence="2">
    <location>
        <begin position="23"/>
        <end position="166"/>
    </location>
</feature>
<keyword evidence="1" id="KW-0812">Transmembrane</keyword>
<keyword evidence="4" id="KW-1185">Reference proteome</keyword>
<dbReference type="OMA" id="CTYLDGY"/>
<reference evidence="3 4" key="1">
    <citation type="submission" date="2020-11" db="EMBL/GenBank/DDBJ databases">
        <authorList>
            <person name="Wallbank WR R."/>
            <person name="Pardo Diaz C."/>
            <person name="Kozak K."/>
            <person name="Martin S."/>
            <person name="Jiggins C."/>
            <person name="Moest M."/>
            <person name="Warren A I."/>
            <person name="Generalovic N T."/>
            <person name="Byers J.R.P. K."/>
            <person name="Montejo-Kovacevich G."/>
            <person name="Yen C E."/>
        </authorList>
    </citation>
    <scope>NUCLEOTIDE SEQUENCE [LARGE SCALE GENOMIC DNA]</scope>
</reference>
<keyword evidence="2" id="KW-0732">Signal</keyword>
<sequence length="166" mass="18323">MASKLLTRFYIFLTIILTYSNALRCYTCTYTDTSSDRSCITNPDAVIGQKFTSCSKKYCVIFRQELQKPAGVVNTFLRGCEDKPLYLNNVVEDPTFKSYYRSCTTDLCNNGDGIRSTGSSLDPDSGAGSNMIIPGRSMAGETCSKAAFLLMVSTLTVLLMSDTLWD</sequence>
<keyword evidence="1" id="KW-0472">Membrane</keyword>
<evidence type="ECO:0000313" key="3">
    <source>
        <dbReference type="EMBL" id="CAD7078020.1"/>
    </source>
</evidence>
<evidence type="ECO:0000256" key="2">
    <source>
        <dbReference type="SAM" id="SignalP"/>
    </source>
</evidence>
<protein>
    <submittedName>
        <fullName evidence="3">Uncharacterized protein</fullName>
    </submittedName>
</protein>
<evidence type="ECO:0000256" key="1">
    <source>
        <dbReference type="SAM" id="Phobius"/>
    </source>
</evidence>
<feature type="transmembrane region" description="Helical" evidence="1">
    <location>
        <begin position="146"/>
        <end position="165"/>
    </location>
</feature>